<dbReference type="InterPro" id="IPR017642">
    <property type="entry name" value="DNA_S_mod_DndB"/>
</dbReference>
<accession>A0A951UC90</accession>
<dbReference type="CDD" id="cd16412">
    <property type="entry name" value="dndB"/>
    <property type="match status" value="1"/>
</dbReference>
<evidence type="ECO:0000313" key="2">
    <source>
        <dbReference type="Proteomes" id="UP000753908"/>
    </source>
</evidence>
<dbReference type="EMBL" id="JAHHIF010000053">
    <property type="protein sequence ID" value="MBW4547995.1"/>
    <property type="molecule type" value="Genomic_DNA"/>
</dbReference>
<proteinExistence type="predicted"/>
<dbReference type="NCBIfam" id="TIGR03187">
    <property type="entry name" value="DGQHR"/>
    <property type="match status" value="1"/>
</dbReference>
<dbReference type="NCBIfam" id="TIGR03233">
    <property type="entry name" value="DNA_S_dndB"/>
    <property type="match status" value="1"/>
</dbReference>
<comment type="caution">
    <text evidence="1">The sequence shown here is derived from an EMBL/GenBank/DDBJ whole genome shotgun (WGS) entry which is preliminary data.</text>
</comment>
<evidence type="ECO:0000313" key="1">
    <source>
        <dbReference type="EMBL" id="MBW4547995.1"/>
    </source>
</evidence>
<dbReference type="Proteomes" id="UP000753908">
    <property type="component" value="Unassembled WGS sequence"/>
</dbReference>
<dbReference type="AlphaFoldDB" id="A0A951UC90"/>
<protein>
    <submittedName>
        <fullName evidence="1">DNA sulfur modification protein DndB</fullName>
    </submittedName>
</protein>
<dbReference type="Pfam" id="PF14072">
    <property type="entry name" value="DndB"/>
    <property type="match status" value="1"/>
</dbReference>
<reference evidence="1" key="1">
    <citation type="submission" date="2021-05" db="EMBL/GenBank/DDBJ databases">
        <authorList>
            <person name="Pietrasiak N."/>
            <person name="Ward R."/>
            <person name="Stajich J.E."/>
            <person name="Kurbessoian T."/>
        </authorList>
    </citation>
    <scope>NUCLEOTIDE SEQUENCE</scope>
    <source>
        <strain evidence="1">CPER-KK1</strain>
    </source>
</reference>
<dbReference type="InterPro" id="IPR017601">
    <property type="entry name" value="DGQHR-contain_dom"/>
</dbReference>
<name>A0A951UC90_9CYAN</name>
<gene>
    <name evidence="1" type="primary">dndB</name>
    <name evidence="1" type="ORF">KME25_26685</name>
</gene>
<reference evidence="1" key="2">
    <citation type="journal article" date="2022" name="Microbiol. Resour. Announc.">
        <title>Metagenome Sequencing to Explore Phylogenomics of Terrestrial Cyanobacteria.</title>
        <authorList>
            <person name="Ward R.D."/>
            <person name="Stajich J.E."/>
            <person name="Johansen J.R."/>
            <person name="Huntemann M."/>
            <person name="Clum A."/>
            <person name="Foster B."/>
            <person name="Foster B."/>
            <person name="Roux S."/>
            <person name="Palaniappan K."/>
            <person name="Varghese N."/>
            <person name="Mukherjee S."/>
            <person name="Reddy T.B.K."/>
            <person name="Daum C."/>
            <person name="Copeland A."/>
            <person name="Chen I.A."/>
            <person name="Ivanova N.N."/>
            <person name="Kyrpides N.C."/>
            <person name="Shapiro N."/>
            <person name="Eloe-Fadrosh E.A."/>
            <person name="Pietrasiak N."/>
        </authorList>
    </citation>
    <scope>NUCLEOTIDE SEQUENCE</scope>
    <source>
        <strain evidence="1">CPER-KK1</strain>
    </source>
</reference>
<organism evidence="1 2">
    <name type="scientific">Symplocastrum torsivum CPER-KK1</name>
    <dbReference type="NCBI Taxonomy" id="450513"/>
    <lineage>
        <taxon>Bacteria</taxon>
        <taxon>Bacillati</taxon>
        <taxon>Cyanobacteriota</taxon>
        <taxon>Cyanophyceae</taxon>
        <taxon>Oscillatoriophycideae</taxon>
        <taxon>Oscillatoriales</taxon>
        <taxon>Microcoleaceae</taxon>
        <taxon>Symplocastrum</taxon>
    </lineage>
</organism>
<sequence>MVLPFHHTFPAIRGIQAGREYYISMCPVRLIPKLFSFDDEEIPAEMRAQRTLNRVRIPEIAQYILDNPSSYIFSAITVSINAEIKFEPISSEDIGMLKIPMDARFVINDGQHRRAAFEMALKENPEVGDETISVVFFLDVGLKRSQQMFTDLNRYAARPDPSLNILYDHRDRKAVLSKTVMKAVKIFNKLTDTERSSLPPRSSKLFTLSGIYTATNLLLANYKDVDFDKQSSLASQYWNAVAAQMSDWQDVLHKKVSAGELRRDYVHSHAVTLVGLGGAGAALLSLYPDDWANRLKPLQTINWERSNPAWDGSIIVGGSVHNNRTSRSFMISYLKKALGLPSEDI</sequence>